<name>A0A0F3IJ80_9PROT</name>
<comment type="caution">
    <text evidence="1">The sequence shown here is derived from an EMBL/GenBank/DDBJ whole genome shotgun (WGS) entry which is preliminary data.</text>
</comment>
<dbReference type="AlphaFoldDB" id="A0A0F3IJ80"/>
<evidence type="ECO:0000313" key="2">
    <source>
        <dbReference type="Proteomes" id="UP000033774"/>
    </source>
</evidence>
<sequence>MAYALKSISFIMSESQMMQKLNDGIRIPPPNYFDQFPVEKRARAAELWSQELVPEILGRFPEMKEILAGVLADVLTTDELRRLAEVGDQPGAVRLQTKQPLTDQDVQDFGRLGLVALAKRLEETKETMNELMRVRSERWAISIVGDLMRRKPDLFSGIYR</sequence>
<reference evidence="1 2" key="1">
    <citation type="submission" date="2015-03" db="EMBL/GenBank/DDBJ databases">
        <title>Draft genome sequence of Elstera litoralis.</title>
        <authorList>
            <person name="Rahalkar M.C."/>
            <person name="Dhakephalkar P.K."/>
            <person name="Pore S.D."/>
            <person name="Arora P."/>
            <person name="Kapse N.G."/>
            <person name="Pandit P.S."/>
        </authorList>
    </citation>
    <scope>NUCLEOTIDE SEQUENCE [LARGE SCALE GENOMIC DNA]</scope>
    <source>
        <strain evidence="1 2">Dia-1</strain>
    </source>
</reference>
<dbReference type="EMBL" id="LAJY01000893">
    <property type="protein sequence ID" value="KJV06727.1"/>
    <property type="molecule type" value="Genomic_DNA"/>
</dbReference>
<accession>A0A0F3IJ80</accession>
<dbReference type="Proteomes" id="UP000033774">
    <property type="component" value="Unassembled WGS sequence"/>
</dbReference>
<gene>
    <name evidence="1" type="ORF">VZ95_20575</name>
</gene>
<evidence type="ECO:0000313" key="1">
    <source>
        <dbReference type="EMBL" id="KJV06727.1"/>
    </source>
</evidence>
<organism evidence="1 2">
    <name type="scientific">Elstera litoralis</name>
    <dbReference type="NCBI Taxonomy" id="552518"/>
    <lineage>
        <taxon>Bacteria</taxon>
        <taxon>Pseudomonadati</taxon>
        <taxon>Pseudomonadota</taxon>
        <taxon>Alphaproteobacteria</taxon>
        <taxon>Rhodospirillales</taxon>
        <taxon>Rhodospirillaceae</taxon>
        <taxon>Elstera</taxon>
    </lineage>
</organism>
<proteinExistence type="predicted"/>
<keyword evidence="2" id="KW-1185">Reference proteome</keyword>
<protein>
    <submittedName>
        <fullName evidence="1">Uncharacterized protein</fullName>
    </submittedName>
</protein>